<evidence type="ECO:0000313" key="1">
    <source>
        <dbReference type="EMBL" id="KAI4366444.1"/>
    </source>
</evidence>
<sequence length="85" mass="9084">MSSSSSLASPQPPTSAGARRRADSHRQKSLWNPRIPCDPFEGIGSPVGRRRRRGGTEDEILCGAAEEEAKGGNLSVNLGETRIPI</sequence>
<comment type="caution">
    <text evidence="1">The sequence shown here is derived from an EMBL/GenBank/DDBJ whole genome shotgun (WGS) entry which is preliminary data.</text>
</comment>
<evidence type="ECO:0000313" key="2">
    <source>
        <dbReference type="Proteomes" id="UP001057402"/>
    </source>
</evidence>
<dbReference type="Proteomes" id="UP001057402">
    <property type="component" value="Chromosome 6"/>
</dbReference>
<accession>A0ACB9QK29</accession>
<gene>
    <name evidence="1" type="ORF">MLD38_022321</name>
</gene>
<name>A0ACB9QK29_9MYRT</name>
<protein>
    <submittedName>
        <fullName evidence="1">Uncharacterized protein</fullName>
    </submittedName>
</protein>
<proteinExistence type="predicted"/>
<organism evidence="1 2">
    <name type="scientific">Melastoma candidum</name>
    <dbReference type="NCBI Taxonomy" id="119954"/>
    <lineage>
        <taxon>Eukaryota</taxon>
        <taxon>Viridiplantae</taxon>
        <taxon>Streptophyta</taxon>
        <taxon>Embryophyta</taxon>
        <taxon>Tracheophyta</taxon>
        <taxon>Spermatophyta</taxon>
        <taxon>Magnoliopsida</taxon>
        <taxon>eudicotyledons</taxon>
        <taxon>Gunneridae</taxon>
        <taxon>Pentapetalae</taxon>
        <taxon>rosids</taxon>
        <taxon>malvids</taxon>
        <taxon>Myrtales</taxon>
        <taxon>Melastomataceae</taxon>
        <taxon>Melastomatoideae</taxon>
        <taxon>Melastomateae</taxon>
        <taxon>Melastoma</taxon>
    </lineage>
</organism>
<reference evidence="2" key="1">
    <citation type="journal article" date="2023" name="Front. Plant Sci.">
        <title>Chromosomal-level genome assembly of Melastoma candidum provides insights into trichome evolution.</title>
        <authorList>
            <person name="Zhong Y."/>
            <person name="Wu W."/>
            <person name="Sun C."/>
            <person name="Zou P."/>
            <person name="Liu Y."/>
            <person name="Dai S."/>
            <person name="Zhou R."/>
        </authorList>
    </citation>
    <scope>NUCLEOTIDE SEQUENCE [LARGE SCALE GENOMIC DNA]</scope>
</reference>
<dbReference type="EMBL" id="CM042885">
    <property type="protein sequence ID" value="KAI4366444.1"/>
    <property type="molecule type" value="Genomic_DNA"/>
</dbReference>
<keyword evidence="2" id="KW-1185">Reference proteome</keyword>